<dbReference type="STRING" id="252246.SAMN05421799_110125"/>
<dbReference type="EMBL" id="FTOO01000010">
    <property type="protein sequence ID" value="SIT04026.1"/>
    <property type="molecule type" value="Genomic_DNA"/>
</dbReference>
<protein>
    <recommendedName>
        <fullName evidence="3">Peptidase MA superfamily protein</fullName>
    </recommendedName>
</protein>
<gene>
    <name evidence="1" type="ORF">SAMN05421799_110125</name>
</gene>
<dbReference type="RefSeq" id="WP_234969763.1">
    <property type="nucleotide sequence ID" value="NZ_FTOO01000010.1"/>
</dbReference>
<evidence type="ECO:0000313" key="1">
    <source>
        <dbReference type="EMBL" id="SIT04026.1"/>
    </source>
</evidence>
<organism evidence="1 2">
    <name type="scientific">Alicyclobacillus vulcanalis</name>
    <dbReference type="NCBI Taxonomy" id="252246"/>
    <lineage>
        <taxon>Bacteria</taxon>
        <taxon>Bacillati</taxon>
        <taxon>Bacillota</taxon>
        <taxon>Bacilli</taxon>
        <taxon>Bacillales</taxon>
        <taxon>Alicyclobacillaceae</taxon>
        <taxon>Alicyclobacillus</taxon>
    </lineage>
</organism>
<evidence type="ECO:0008006" key="3">
    <source>
        <dbReference type="Google" id="ProtNLM"/>
    </source>
</evidence>
<keyword evidence="2" id="KW-1185">Reference proteome</keyword>
<evidence type="ECO:0000313" key="2">
    <source>
        <dbReference type="Proteomes" id="UP000186156"/>
    </source>
</evidence>
<name>A0A1N7P0F6_9BACL</name>
<dbReference type="Proteomes" id="UP000186156">
    <property type="component" value="Unassembled WGS sequence"/>
</dbReference>
<dbReference type="AlphaFoldDB" id="A0A1N7P0F6"/>
<sequence length="465" mass="50495">MRSRWMSGLAVAGLLALETIGVAWRPAGDIGVVHQQAASIEHRSKQVRVDTASPSSEPQGVHFSFPFFFGPAVKIVTYGTGIPASEVTHIQNLLNRVNAVQRIRDFLGVRMNHTATIVLVKNAADYQAELRQLGVSAGDASSLSQDSNGFTLGSTVVIPLFQNPTDVDLANVLTHELTHVDINQHIANIPSWMNEGMAVYMGMNGQKAIENPVDFESDEKQDAENILQVVQSNQLVPLTGSEAAILSGQETYDYELQDWLAVCYLIAHYGKSSIQTLVHHLESENPNQAFLDTYGESVSAFNAQFTRALKQSAAVASGGASLELNISPSYHGEIFVQPPNQALGHGFKAEPGTHHVIVTTTGQVQADLPSIGTKKSKMPATPGTMYVSLLPQRFDTMDGQKLLDAEMEIQIQNGLYTFENAWVELANNPMYNPSYVPQVLGVSITAIHDEASDDPILTMLNAENA</sequence>
<reference evidence="2" key="1">
    <citation type="submission" date="2017-01" db="EMBL/GenBank/DDBJ databases">
        <authorList>
            <person name="Varghese N."/>
            <person name="Submissions S."/>
        </authorList>
    </citation>
    <scope>NUCLEOTIDE SEQUENCE [LARGE SCALE GENOMIC DNA]</scope>
    <source>
        <strain evidence="2">DSM 16176</strain>
    </source>
</reference>
<proteinExistence type="predicted"/>
<accession>A0A1N7P0F6</accession>